<evidence type="ECO:0000313" key="1">
    <source>
        <dbReference type="EMBL" id="JAD55456.1"/>
    </source>
</evidence>
<accession>A0A0A9AWE1</accession>
<protein>
    <submittedName>
        <fullName evidence="1">Uncharacterized protein</fullName>
    </submittedName>
</protein>
<name>A0A0A9AWE1_ARUDO</name>
<dbReference type="AlphaFoldDB" id="A0A0A9AWE1"/>
<dbReference type="EMBL" id="GBRH01242439">
    <property type="protein sequence ID" value="JAD55456.1"/>
    <property type="molecule type" value="Transcribed_RNA"/>
</dbReference>
<reference evidence="1" key="1">
    <citation type="submission" date="2014-09" db="EMBL/GenBank/DDBJ databases">
        <authorList>
            <person name="Magalhaes I.L.F."/>
            <person name="Oliveira U."/>
            <person name="Santos F.R."/>
            <person name="Vidigal T.H.D.A."/>
            <person name="Brescovit A.D."/>
            <person name="Santos A.J."/>
        </authorList>
    </citation>
    <scope>NUCLEOTIDE SEQUENCE</scope>
    <source>
        <tissue evidence="1">Shoot tissue taken approximately 20 cm above the soil surface</tissue>
    </source>
</reference>
<organism evidence="1">
    <name type="scientific">Arundo donax</name>
    <name type="common">Giant reed</name>
    <name type="synonym">Donax arundinaceus</name>
    <dbReference type="NCBI Taxonomy" id="35708"/>
    <lineage>
        <taxon>Eukaryota</taxon>
        <taxon>Viridiplantae</taxon>
        <taxon>Streptophyta</taxon>
        <taxon>Embryophyta</taxon>
        <taxon>Tracheophyta</taxon>
        <taxon>Spermatophyta</taxon>
        <taxon>Magnoliopsida</taxon>
        <taxon>Liliopsida</taxon>
        <taxon>Poales</taxon>
        <taxon>Poaceae</taxon>
        <taxon>PACMAD clade</taxon>
        <taxon>Arundinoideae</taxon>
        <taxon>Arundineae</taxon>
        <taxon>Arundo</taxon>
    </lineage>
</organism>
<proteinExistence type="predicted"/>
<reference evidence="1" key="2">
    <citation type="journal article" date="2015" name="Data Brief">
        <title>Shoot transcriptome of the giant reed, Arundo donax.</title>
        <authorList>
            <person name="Barrero R.A."/>
            <person name="Guerrero F.D."/>
            <person name="Moolhuijzen P."/>
            <person name="Goolsby J.A."/>
            <person name="Tidwell J."/>
            <person name="Bellgard S.E."/>
            <person name="Bellgard M.I."/>
        </authorList>
    </citation>
    <scope>NUCLEOTIDE SEQUENCE</scope>
    <source>
        <tissue evidence="1">Shoot tissue taken approximately 20 cm above the soil surface</tissue>
    </source>
</reference>
<sequence>MVAGASSCGLCGYCDIPGHDAKICRKKQCDKVRRGGCFSQESGGPSTQTSSRSLFAVEQEVLAIFRRLSSSEHGIIA</sequence>